<dbReference type="PROSITE" id="PS51882">
    <property type="entry name" value="G_ALPHA"/>
    <property type="match status" value="1"/>
</dbReference>
<dbReference type="GO" id="GO:0005737">
    <property type="term" value="C:cytoplasm"/>
    <property type="evidence" value="ECO:0007669"/>
    <property type="project" value="TreeGrafter"/>
</dbReference>
<dbReference type="CDD" id="cd00066">
    <property type="entry name" value="G-alpha"/>
    <property type="match status" value="1"/>
</dbReference>
<dbReference type="Proteomes" id="UP000664521">
    <property type="component" value="Unassembled WGS sequence"/>
</dbReference>
<name>A0A8H3FPQ6_9LECA</name>
<dbReference type="GO" id="GO:0046872">
    <property type="term" value="F:metal ion binding"/>
    <property type="evidence" value="ECO:0007669"/>
    <property type="project" value="UniProtKB-KW"/>
</dbReference>
<feature type="binding site" evidence="5">
    <location>
        <begin position="522"/>
        <end position="528"/>
    </location>
    <ligand>
        <name>GTP</name>
        <dbReference type="ChEBI" id="CHEBI:37565"/>
    </ligand>
</feature>
<evidence type="ECO:0000256" key="7">
    <source>
        <dbReference type="SAM" id="SignalP"/>
    </source>
</evidence>
<feature type="binding site" evidence="6">
    <location>
        <position position="528"/>
    </location>
    <ligand>
        <name>Mg(2+)</name>
        <dbReference type="ChEBI" id="CHEBI:18420"/>
    </ligand>
</feature>
<dbReference type="Pfam" id="PF00503">
    <property type="entry name" value="G-alpha"/>
    <property type="match status" value="1"/>
</dbReference>
<keyword evidence="4" id="KW-0807">Transducer</keyword>
<dbReference type="PANTHER" id="PTHR10218">
    <property type="entry name" value="GTP-BINDING PROTEIN ALPHA SUBUNIT"/>
    <property type="match status" value="1"/>
</dbReference>
<feature type="binding site" evidence="5">
    <location>
        <position position="673"/>
    </location>
    <ligand>
        <name>GTP</name>
        <dbReference type="ChEBI" id="CHEBI:37565"/>
    </ligand>
</feature>
<feature type="signal peptide" evidence="7">
    <location>
        <begin position="1"/>
        <end position="23"/>
    </location>
</feature>
<dbReference type="InterPro" id="IPR001019">
    <property type="entry name" value="Gprotein_alpha_su"/>
</dbReference>
<keyword evidence="1 6" id="KW-0479">Metal-binding</keyword>
<dbReference type="FunFam" id="3.40.50.300:FF:000692">
    <property type="entry name" value="Guanine nucleotide-binding protein subunit alpha"/>
    <property type="match status" value="1"/>
</dbReference>
<dbReference type="PRINTS" id="PR00318">
    <property type="entry name" value="GPROTEINA"/>
</dbReference>
<dbReference type="Gene3D" id="1.10.400.10">
    <property type="entry name" value="GI Alpha 1, domain 2-like"/>
    <property type="match status" value="1"/>
</dbReference>
<sequence>MDPLSMIASVTGLLAVIAKTSTAVNDIAKKMGSAPESIHSLINEISDLSVCLVQLQPFVRGTRSPAASRAAAISVEQVVAIITSCVLDMSKLEEIIDTLQSRQPLTTLDKISVGISWAKRETEINRLMLRIRASGRSLNLILTIFNCNTSEEVQRSVHSLTTMVHSLLESTEDVSSRLANLEERLARTVIPEAGNAESQSVFESLSLTSKPSALNTYQYSDIRGQESSTAASQADSTIDSKLDPHVQRILQESRVYSRNLHRNSVSTMPWSYRSTGGWSMLSGISLAQISNISVLSIPITASEVWGAGHYVNQSVSQAFSNDRTLVKKKLRSLKMPENSPRPSVGISQAFRRLIPPFVLGSDEARRNAEINRELSKPKEHKMLLLGTGESGKSTVLKQMRIILSEDGIAQEERKMWRQVLFSNMKIAFRIICDEMNERGLGFSCQTSVEHLALVDEMDDIGLDDPFPKACLGAMEGLWDEAGFQATIRRGNKFALHDNLHYCFENRDRFFSEDYLPTNEDVLHARLRTSGMNDIHLDFPRASQYRVIDVEGERSGRKKWVHAFEEVHCLIFVVPLSAYNSCMVEDAAGIIMRESLLLFESLMSLVWFKKSTIFLMLNKLDLFKQKIAVTPIVEQWPDFIGGDDCYAALCYFARKFFDLNREPDRSIHVLYTDATDTETFRETLRRIDYALAHDSAPTSYTYLYDALIAAAA</sequence>
<dbReference type="SUPFAM" id="SSF52540">
    <property type="entry name" value="P-loop containing nucleoside triphosphate hydrolases"/>
    <property type="match status" value="1"/>
</dbReference>
<dbReference type="OrthoDB" id="5293609at2759"/>
<dbReference type="GO" id="GO:0007186">
    <property type="term" value="P:G protein-coupled receptor signaling pathway"/>
    <property type="evidence" value="ECO:0007669"/>
    <property type="project" value="InterPro"/>
</dbReference>
<evidence type="ECO:0000256" key="4">
    <source>
        <dbReference type="ARBA" id="ARBA00023224"/>
    </source>
</evidence>
<evidence type="ECO:0000313" key="9">
    <source>
        <dbReference type="Proteomes" id="UP000664521"/>
    </source>
</evidence>
<dbReference type="GO" id="GO:0000750">
    <property type="term" value="P:pheromone-dependent signal transduction involved in conjugation with cellular fusion"/>
    <property type="evidence" value="ECO:0007669"/>
    <property type="project" value="TreeGrafter"/>
</dbReference>
<evidence type="ECO:0000313" key="8">
    <source>
        <dbReference type="EMBL" id="CAF9928471.1"/>
    </source>
</evidence>
<reference evidence="8" key="1">
    <citation type="submission" date="2021-03" db="EMBL/GenBank/DDBJ databases">
        <authorList>
            <person name="Tagirdzhanova G."/>
        </authorList>
    </citation>
    <scope>NUCLEOTIDE SEQUENCE</scope>
</reference>
<dbReference type="GO" id="GO:0031683">
    <property type="term" value="F:G-protein beta/gamma-subunit complex binding"/>
    <property type="evidence" value="ECO:0007669"/>
    <property type="project" value="InterPro"/>
</dbReference>
<dbReference type="GO" id="GO:0005525">
    <property type="term" value="F:GTP binding"/>
    <property type="evidence" value="ECO:0007669"/>
    <property type="project" value="UniProtKB-KW"/>
</dbReference>
<dbReference type="EMBL" id="CAJPDS010000048">
    <property type="protein sequence ID" value="CAF9928471.1"/>
    <property type="molecule type" value="Genomic_DNA"/>
</dbReference>
<feature type="binding site" evidence="5">
    <location>
        <begin position="389"/>
        <end position="394"/>
    </location>
    <ligand>
        <name>GTP</name>
        <dbReference type="ChEBI" id="CHEBI:37565"/>
    </ligand>
</feature>
<feature type="binding site" evidence="6">
    <location>
        <position position="393"/>
    </location>
    <ligand>
        <name>Mg(2+)</name>
        <dbReference type="ChEBI" id="CHEBI:18420"/>
    </ligand>
</feature>
<dbReference type="SUPFAM" id="SSF47895">
    <property type="entry name" value="Transducin (alpha subunit), insertion domain"/>
    <property type="match status" value="1"/>
</dbReference>
<evidence type="ECO:0000256" key="5">
    <source>
        <dbReference type="PIRSR" id="PIRSR601019-1"/>
    </source>
</evidence>
<keyword evidence="9" id="KW-1185">Reference proteome</keyword>
<keyword evidence="6" id="KW-0460">Magnesium</keyword>
<feature type="binding site" evidence="5">
    <location>
        <begin position="617"/>
        <end position="620"/>
    </location>
    <ligand>
        <name>GTP</name>
        <dbReference type="ChEBI" id="CHEBI:37565"/>
    </ligand>
</feature>
<keyword evidence="7" id="KW-0732">Signal</keyword>
<dbReference type="GO" id="GO:0001664">
    <property type="term" value="F:G protein-coupled receptor binding"/>
    <property type="evidence" value="ECO:0007669"/>
    <property type="project" value="TreeGrafter"/>
</dbReference>
<evidence type="ECO:0000256" key="6">
    <source>
        <dbReference type="PIRSR" id="PIRSR601019-2"/>
    </source>
</evidence>
<dbReference type="GO" id="GO:0003924">
    <property type="term" value="F:GTPase activity"/>
    <property type="evidence" value="ECO:0007669"/>
    <property type="project" value="InterPro"/>
</dbReference>
<feature type="chain" id="PRO_5034423612" evidence="7">
    <location>
        <begin position="24"/>
        <end position="711"/>
    </location>
</feature>
<keyword evidence="2 5" id="KW-0547">Nucleotide-binding</keyword>
<evidence type="ECO:0000256" key="3">
    <source>
        <dbReference type="ARBA" id="ARBA00023134"/>
    </source>
</evidence>
<dbReference type="GO" id="GO:0005834">
    <property type="term" value="C:heterotrimeric G-protein complex"/>
    <property type="evidence" value="ECO:0007669"/>
    <property type="project" value="TreeGrafter"/>
</dbReference>
<protein>
    <submittedName>
        <fullName evidence="8">Uncharacterized protein</fullName>
    </submittedName>
</protein>
<comment type="caution">
    <text evidence="8">The sequence shown here is derived from an EMBL/GenBank/DDBJ whole genome shotgun (WGS) entry which is preliminary data.</text>
</comment>
<organism evidence="8 9">
    <name type="scientific">Heterodermia speciosa</name>
    <dbReference type="NCBI Taxonomy" id="116794"/>
    <lineage>
        <taxon>Eukaryota</taxon>
        <taxon>Fungi</taxon>
        <taxon>Dikarya</taxon>
        <taxon>Ascomycota</taxon>
        <taxon>Pezizomycotina</taxon>
        <taxon>Lecanoromycetes</taxon>
        <taxon>OSLEUM clade</taxon>
        <taxon>Lecanoromycetidae</taxon>
        <taxon>Caliciales</taxon>
        <taxon>Physciaceae</taxon>
        <taxon>Heterodermia</taxon>
    </lineage>
</organism>
<dbReference type="InterPro" id="IPR027417">
    <property type="entry name" value="P-loop_NTPase"/>
</dbReference>
<dbReference type="AlphaFoldDB" id="A0A8H3FPQ6"/>
<evidence type="ECO:0000256" key="2">
    <source>
        <dbReference type="ARBA" id="ARBA00022741"/>
    </source>
</evidence>
<accession>A0A8H3FPQ6</accession>
<keyword evidence="3 5" id="KW-0342">GTP-binding</keyword>
<dbReference type="InterPro" id="IPR011025">
    <property type="entry name" value="GproteinA_insert"/>
</dbReference>
<evidence type="ECO:0000256" key="1">
    <source>
        <dbReference type="ARBA" id="ARBA00022723"/>
    </source>
</evidence>
<dbReference type="SMART" id="SM00275">
    <property type="entry name" value="G_alpha"/>
    <property type="match status" value="1"/>
</dbReference>
<dbReference type="Gene3D" id="3.40.50.300">
    <property type="entry name" value="P-loop containing nucleotide triphosphate hydrolases"/>
    <property type="match status" value="1"/>
</dbReference>
<proteinExistence type="predicted"/>
<gene>
    <name evidence="8" type="ORF">HETSPECPRED_006853</name>
</gene>
<dbReference type="PANTHER" id="PTHR10218:SF242">
    <property type="entry name" value="GUANINE NUCLEOTIDE-BINDING PROTEIN ALPHA-1 SUBUNIT"/>
    <property type="match status" value="1"/>
</dbReference>